<reference evidence="1" key="1">
    <citation type="journal article" date="2003" name="Science">
        <title>In-depth view of structure, activity, and evolution of rice chromosome 10.</title>
        <authorList>
            <consortium name="Rice Chromosome 10 Sequencing Consortium"/>
        </authorList>
    </citation>
    <scope>NUCLEOTIDE SEQUENCE [LARGE SCALE GENOMIC DNA]</scope>
</reference>
<dbReference type="EMBL" id="DP000086">
    <property type="protein sequence ID" value="ABB47237.1"/>
    <property type="molecule type" value="Genomic_DNA"/>
</dbReference>
<proteinExistence type="predicted"/>
<reference evidence="1" key="2">
    <citation type="submission" date="2003-05" db="EMBL/GenBank/DDBJ databases">
        <authorList>
            <person name="Buell C.R."/>
            <person name="Wing R.A."/>
            <person name="McCombie W.R."/>
            <person name="Messing J."/>
            <person name="Yuan Q."/>
            <person name="Ouyang S."/>
        </authorList>
    </citation>
    <scope>NUCLEOTIDE SEQUENCE</scope>
</reference>
<reference evidence="1" key="3">
    <citation type="submission" date="2006-07" db="EMBL/GenBank/DDBJ databases">
        <authorList>
            <person name="Buell R."/>
        </authorList>
    </citation>
    <scope>NUCLEOTIDE SEQUENCE</scope>
</reference>
<protein>
    <submittedName>
        <fullName evidence="1">Uncharacterized protein</fullName>
    </submittedName>
</protein>
<gene>
    <name evidence="1" type="ordered locus">LOC_Os10g19990</name>
</gene>
<name>Q339P0_ORYSJ</name>
<evidence type="ECO:0000313" key="1">
    <source>
        <dbReference type="EMBL" id="ABB47237.1"/>
    </source>
</evidence>
<dbReference type="AlphaFoldDB" id="Q339P0"/>
<sequence>MAIKDRFSENPGRLTVLTTKNVFNHLDANSRKPLLISPCTNASLGPHTQNSPEIWAKFLGVTTILRQEQRSDTIGIPYEKVMRVMILRGQLGQRWIRTTLREELWSKRSRMAGDEVGYEMTYGGWTPCERDLCNGLYEVCV</sequence>
<organism evidence="1">
    <name type="scientific">Oryza sativa subsp. japonica</name>
    <name type="common">Rice</name>
    <dbReference type="NCBI Taxonomy" id="39947"/>
    <lineage>
        <taxon>Eukaryota</taxon>
        <taxon>Viridiplantae</taxon>
        <taxon>Streptophyta</taxon>
        <taxon>Embryophyta</taxon>
        <taxon>Tracheophyta</taxon>
        <taxon>Spermatophyta</taxon>
        <taxon>Magnoliopsida</taxon>
        <taxon>Liliopsida</taxon>
        <taxon>Poales</taxon>
        <taxon>Poaceae</taxon>
        <taxon>BOP clade</taxon>
        <taxon>Oryzoideae</taxon>
        <taxon>Oryzeae</taxon>
        <taxon>Oryzinae</taxon>
        <taxon>Oryza</taxon>
        <taxon>Oryza sativa</taxon>
    </lineage>
</organism>
<accession>Q339P0</accession>